<sequence>MGYWIVELSNGKTALITDDLFFRHGTPSEETLHEVKALVEESLSKVCDEIFGEWRDLLDPTGAE</sequence>
<proteinExistence type="predicted"/>
<comment type="caution">
    <text evidence="1">The sequence shown here is derived from an EMBL/GenBank/DDBJ whole genome shotgun (WGS) entry which is preliminary data.</text>
</comment>
<dbReference type="OrthoDB" id="2991192at2"/>
<reference evidence="1 2" key="1">
    <citation type="submission" date="2018-04" db="EMBL/GenBank/DDBJ databases">
        <title>Genomic Encyclopedia of Archaeal and Bacterial Type Strains, Phase II (KMG-II): from individual species to whole genera.</title>
        <authorList>
            <person name="Goeker M."/>
        </authorList>
    </citation>
    <scope>NUCLEOTIDE SEQUENCE [LARGE SCALE GENOMIC DNA]</scope>
    <source>
        <strain evidence="1 2">DSM 45787</strain>
    </source>
</reference>
<accession>A0A2T6C4K4</accession>
<organism evidence="1 2">
    <name type="scientific">Melghirimyces profundicolus</name>
    <dbReference type="NCBI Taxonomy" id="1242148"/>
    <lineage>
        <taxon>Bacteria</taxon>
        <taxon>Bacillati</taxon>
        <taxon>Bacillota</taxon>
        <taxon>Bacilli</taxon>
        <taxon>Bacillales</taxon>
        <taxon>Thermoactinomycetaceae</taxon>
        <taxon>Melghirimyces</taxon>
    </lineage>
</organism>
<protein>
    <submittedName>
        <fullName evidence="1">Uncharacterized protein</fullName>
    </submittedName>
</protein>
<gene>
    <name evidence="1" type="ORF">C8P63_10496</name>
</gene>
<dbReference type="AlphaFoldDB" id="A0A2T6C4K4"/>
<evidence type="ECO:0000313" key="2">
    <source>
        <dbReference type="Proteomes" id="UP000244240"/>
    </source>
</evidence>
<keyword evidence="2" id="KW-1185">Reference proteome</keyword>
<dbReference type="EMBL" id="QBKR01000004">
    <property type="protein sequence ID" value="PTX63251.1"/>
    <property type="molecule type" value="Genomic_DNA"/>
</dbReference>
<dbReference type="RefSeq" id="WP_108022085.1">
    <property type="nucleotide sequence ID" value="NZ_QBKR01000004.1"/>
</dbReference>
<name>A0A2T6C4K4_9BACL</name>
<dbReference type="Proteomes" id="UP000244240">
    <property type="component" value="Unassembled WGS sequence"/>
</dbReference>
<evidence type="ECO:0000313" key="1">
    <source>
        <dbReference type="EMBL" id="PTX63251.1"/>
    </source>
</evidence>